<proteinExistence type="predicted"/>
<dbReference type="EMBL" id="BGZK01000158">
    <property type="protein sequence ID" value="GBP24170.1"/>
    <property type="molecule type" value="Genomic_DNA"/>
</dbReference>
<comment type="caution">
    <text evidence="2">The sequence shown here is derived from an EMBL/GenBank/DDBJ whole genome shotgun (WGS) entry which is preliminary data.</text>
</comment>
<feature type="region of interest" description="Disordered" evidence="1">
    <location>
        <begin position="56"/>
        <end position="76"/>
    </location>
</feature>
<keyword evidence="3" id="KW-1185">Reference proteome</keyword>
<sequence>MNMGGYGDITRDSGFARMGENSVELSKETKYIAELSNQWVHPKTLHNTDTNRATLMTKNRESPPSPAQTVTPADAERRARVHRRMRTRNGTAVIIMHQHESLKIVKASGGPGVWPAHPCGGRRRRCSAHPDMKSRMRHCTLRIPHMHACTVTNNSSKGIEQSLVKKLITTFLLHHRTDSIVRRGSTHGGGQRRLIKIAIVVTLILVSNTDPDIDLVLYSDVSSIVLLSYSLTFPFLSLSSSLLIQIYK</sequence>
<gene>
    <name evidence="2" type="ORF">EVAR_10394_1</name>
</gene>
<protein>
    <submittedName>
        <fullName evidence="2">Uncharacterized protein</fullName>
    </submittedName>
</protein>
<dbReference type="AlphaFoldDB" id="A0A4C1UDG4"/>
<accession>A0A4C1UDG4</accession>
<name>A0A4C1UDG4_EUMVA</name>
<organism evidence="2 3">
    <name type="scientific">Eumeta variegata</name>
    <name type="common">Bagworm moth</name>
    <name type="synonym">Eumeta japonica</name>
    <dbReference type="NCBI Taxonomy" id="151549"/>
    <lineage>
        <taxon>Eukaryota</taxon>
        <taxon>Metazoa</taxon>
        <taxon>Ecdysozoa</taxon>
        <taxon>Arthropoda</taxon>
        <taxon>Hexapoda</taxon>
        <taxon>Insecta</taxon>
        <taxon>Pterygota</taxon>
        <taxon>Neoptera</taxon>
        <taxon>Endopterygota</taxon>
        <taxon>Lepidoptera</taxon>
        <taxon>Glossata</taxon>
        <taxon>Ditrysia</taxon>
        <taxon>Tineoidea</taxon>
        <taxon>Psychidae</taxon>
        <taxon>Oiketicinae</taxon>
        <taxon>Eumeta</taxon>
    </lineage>
</organism>
<evidence type="ECO:0000313" key="2">
    <source>
        <dbReference type="EMBL" id="GBP24170.1"/>
    </source>
</evidence>
<reference evidence="2 3" key="1">
    <citation type="journal article" date="2019" name="Commun. Biol.">
        <title>The bagworm genome reveals a unique fibroin gene that provides high tensile strength.</title>
        <authorList>
            <person name="Kono N."/>
            <person name="Nakamura H."/>
            <person name="Ohtoshi R."/>
            <person name="Tomita M."/>
            <person name="Numata K."/>
            <person name="Arakawa K."/>
        </authorList>
    </citation>
    <scope>NUCLEOTIDE SEQUENCE [LARGE SCALE GENOMIC DNA]</scope>
</reference>
<evidence type="ECO:0000313" key="3">
    <source>
        <dbReference type="Proteomes" id="UP000299102"/>
    </source>
</evidence>
<evidence type="ECO:0000256" key="1">
    <source>
        <dbReference type="SAM" id="MobiDB-lite"/>
    </source>
</evidence>
<dbReference type="Proteomes" id="UP000299102">
    <property type="component" value="Unassembled WGS sequence"/>
</dbReference>